<dbReference type="PANTHER" id="PTHR32120">
    <property type="entry name" value="SMALL RIBOSOMAL SUBUNIT BIOGENESIS GTPASE RSGA"/>
    <property type="match status" value="1"/>
</dbReference>
<dbReference type="NCBIfam" id="TIGR00157">
    <property type="entry name" value="ribosome small subunit-dependent GTPase A"/>
    <property type="match status" value="1"/>
</dbReference>
<dbReference type="PANTHER" id="PTHR32120:SF10">
    <property type="entry name" value="SMALL RIBOSOMAL SUBUNIT BIOGENESIS GTPASE RSGA"/>
    <property type="match status" value="1"/>
</dbReference>
<dbReference type="PROSITE" id="PS50936">
    <property type="entry name" value="ENGC_GTPASE"/>
    <property type="match status" value="1"/>
</dbReference>
<evidence type="ECO:0000259" key="2">
    <source>
        <dbReference type="PROSITE" id="PS50936"/>
    </source>
</evidence>
<dbReference type="InterPro" id="IPR010914">
    <property type="entry name" value="RsgA_GTPase_dom"/>
</dbReference>
<name>A0A644ZNK5_9ZZZZ</name>
<dbReference type="CDD" id="cd01854">
    <property type="entry name" value="YjeQ_EngC"/>
    <property type="match status" value="1"/>
</dbReference>
<dbReference type="Gene3D" id="3.40.50.300">
    <property type="entry name" value="P-loop containing nucleotide triphosphate hydrolases"/>
    <property type="match status" value="1"/>
</dbReference>
<evidence type="ECO:0000313" key="3">
    <source>
        <dbReference type="EMBL" id="MPM42539.1"/>
    </source>
</evidence>
<sequence>MDFNVNRYGRYIILCRSQGVEPVLVVTKRDLVSEVQLATILSALERTFPGVKVLSLSNITREGYASLMGLLVKGRTYCLLGSSGVGKSSLVNCLTGREMMKTGGVSDWSGKGRHVTTHRELVVLENGALLIDNPGMREVGIVDERGGLEQAYDQISALASDCRYADCSHLGEEGCAVVRAVEEGVVERSAYDNYLRLQREREFYETSVAEKRRKERQFSKMVKNYFKKK</sequence>
<dbReference type="AlphaFoldDB" id="A0A644ZNK5"/>
<comment type="caution">
    <text evidence="3">The sequence shown here is derived from an EMBL/GenBank/DDBJ whole genome shotgun (WGS) entry which is preliminary data.</text>
</comment>
<dbReference type="GO" id="GO:0042254">
    <property type="term" value="P:ribosome biogenesis"/>
    <property type="evidence" value="ECO:0007669"/>
    <property type="project" value="UniProtKB-KW"/>
</dbReference>
<dbReference type="GO" id="GO:0003924">
    <property type="term" value="F:GTPase activity"/>
    <property type="evidence" value="ECO:0007669"/>
    <property type="project" value="InterPro"/>
</dbReference>
<accession>A0A644ZNK5</accession>
<reference evidence="3" key="1">
    <citation type="submission" date="2019-08" db="EMBL/GenBank/DDBJ databases">
        <authorList>
            <person name="Kucharzyk K."/>
            <person name="Murdoch R.W."/>
            <person name="Higgins S."/>
            <person name="Loffler F."/>
        </authorList>
    </citation>
    <scope>NUCLEOTIDE SEQUENCE</scope>
</reference>
<dbReference type="InterPro" id="IPR027417">
    <property type="entry name" value="P-loop_NTPase"/>
</dbReference>
<proteinExistence type="predicted"/>
<dbReference type="SUPFAM" id="SSF52540">
    <property type="entry name" value="P-loop containing nucleoside triphosphate hydrolases"/>
    <property type="match status" value="1"/>
</dbReference>
<dbReference type="Pfam" id="PF03193">
    <property type="entry name" value="RsgA_GTPase"/>
    <property type="match status" value="1"/>
</dbReference>
<dbReference type="Gene3D" id="1.10.40.50">
    <property type="entry name" value="Probable gtpase engc, domain 3"/>
    <property type="match status" value="1"/>
</dbReference>
<protein>
    <submittedName>
        <fullName evidence="3">Small ribosomal subunit biogenesis GTPase RsgA</fullName>
        <ecNumber evidence="3">3.6.1.-</ecNumber>
    </submittedName>
</protein>
<evidence type="ECO:0000256" key="1">
    <source>
        <dbReference type="ARBA" id="ARBA00022517"/>
    </source>
</evidence>
<gene>
    <name evidence="3" type="primary">rsgA_33</name>
    <name evidence="3" type="ORF">SDC9_89205</name>
</gene>
<feature type="domain" description="EngC GTPase" evidence="2">
    <location>
        <begin position="1"/>
        <end position="137"/>
    </location>
</feature>
<keyword evidence="3" id="KW-0378">Hydrolase</keyword>
<dbReference type="EC" id="3.6.1.-" evidence="3"/>
<organism evidence="3">
    <name type="scientific">bioreactor metagenome</name>
    <dbReference type="NCBI Taxonomy" id="1076179"/>
    <lineage>
        <taxon>unclassified sequences</taxon>
        <taxon>metagenomes</taxon>
        <taxon>ecological metagenomes</taxon>
    </lineage>
</organism>
<dbReference type="InterPro" id="IPR004881">
    <property type="entry name" value="Ribosome_biogen_GTPase_RsgA"/>
</dbReference>
<dbReference type="GO" id="GO:0005525">
    <property type="term" value="F:GTP binding"/>
    <property type="evidence" value="ECO:0007669"/>
    <property type="project" value="InterPro"/>
</dbReference>
<keyword evidence="1" id="KW-0690">Ribosome biogenesis</keyword>
<dbReference type="EMBL" id="VSSQ01009768">
    <property type="protein sequence ID" value="MPM42539.1"/>
    <property type="molecule type" value="Genomic_DNA"/>
</dbReference>